<evidence type="ECO:0000256" key="1">
    <source>
        <dbReference type="SAM" id="SignalP"/>
    </source>
</evidence>
<dbReference type="PIRSF" id="PIRSF008159">
    <property type="entry name" value="UCP008159_ABC"/>
    <property type="match status" value="1"/>
</dbReference>
<proteinExistence type="predicted"/>
<evidence type="ECO:0000313" key="2">
    <source>
        <dbReference type="EMBL" id="NPU68128.1"/>
    </source>
</evidence>
<dbReference type="Proteomes" id="UP000886476">
    <property type="component" value="Unassembled WGS sequence"/>
</dbReference>
<dbReference type="Pfam" id="PF06226">
    <property type="entry name" value="DUF1007"/>
    <property type="match status" value="1"/>
</dbReference>
<dbReference type="InterPro" id="IPR016537">
    <property type="entry name" value="UCP008159_ABC"/>
</dbReference>
<sequence length="214" mass="23433">MTVMAVFRVVLAALTLVLGASAASAHPHVWVTATSELLYAADGTVTGVRHAWTFDDMFATYALQGLETKQKGVYTREELAPLAQTNAESLKEYAYFTFIKADGRKQKLVDPVDYYLEYKDTKLTLHFTLPLKAPVKSSQLQVEVYDPSYFIDFQMAEKDPVKLVSAPAGCKLGLVRPSDGGTVAQTMNEQTFLSGGANANFGMNFANKISVECP</sequence>
<protein>
    <submittedName>
        <fullName evidence="2">DUF1007 family protein</fullName>
    </submittedName>
</protein>
<name>A0ABX2CJQ6_9BRAD</name>
<feature type="signal peptide" evidence="1">
    <location>
        <begin position="1"/>
        <end position="25"/>
    </location>
</feature>
<comment type="caution">
    <text evidence="2">The sequence shown here is derived from an EMBL/GenBank/DDBJ whole genome shotgun (WGS) entry which is preliminary data.</text>
</comment>
<evidence type="ECO:0000313" key="3">
    <source>
        <dbReference type="Proteomes" id="UP000886476"/>
    </source>
</evidence>
<dbReference type="EMBL" id="JABFDN010000009">
    <property type="protein sequence ID" value="NPU68128.1"/>
    <property type="molecule type" value="Genomic_DNA"/>
</dbReference>
<keyword evidence="3" id="KW-1185">Reference proteome</keyword>
<accession>A0ABX2CJQ6</accession>
<reference evidence="2" key="1">
    <citation type="submission" date="2020-05" db="EMBL/GenBank/DDBJ databases">
        <title>Nod-independent and nitrogen-fixing Bradyrhizobium aeschynomene sp. nov. isolated from nodules of Aeschynomene indica.</title>
        <authorList>
            <person name="Zhang Z."/>
        </authorList>
    </citation>
    <scope>NUCLEOTIDE SEQUENCE</scope>
    <source>
        <strain evidence="2">83012</strain>
    </source>
</reference>
<organism evidence="2 3">
    <name type="scientific">Bradyrhizobium aeschynomenes</name>
    <dbReference type="NCBI Taxonomy" id="2734909"/>
    <lineage>
        <taxon>Bacteria</taxon>
        <taxon>Pseudomonadati</taxon>
        <taxon>Pseudomonadota</taxon>
        <taxon>Alphaproteobacteria</taxon>
        <taxon>Hyphomicrobiales</taxon>
        <taxon>Nitrobacteraceae</taxon>
        <taxon>Bradyrhizobium</taxon>
    </lineage>
</organism>
<gene>
    <name evidence="2" type="ORF">HL667_24210</name>
</gene>
<feature type="chain" id="PRO_5047505211" evidence="1">
    <location>
        <begin position="26"/>
        <end position="214"/>
    </location>
</feature>
<keyword evidence="1" id="KW-0732">Signal</keyword>
<dbReference type="InterPro" id="IPR010412">
    <property type="entry name" value="DUF1007"/>
</dbReference>